<protein>
    <submittedName>
        <fullName evidence="1">Uncharacterized protein</fullName>
    </submittedName>
</protein>
<dbReference type="EMBL" id="GELH01000262">
    <property type="protein sequence ID" value="JAS04010.1"/>
    <property type="molecule type" value="Transcribed_RNA"/>
</dbReference>
<sequence>MLVEMSNLPFSHPGALYSSVKLLVRITSTMSATDFICNSVLLRESNVSQSIFMLGSSFVLIITSGFNPNIPLSFPGFLNLRSTLHLTWSDRLSRLLWGMKLLKRSIPPYGISHVTGIIHSTT</sequence>
<reference evidence="1" key="1">
    <citation type="submission" date="2016-03" db="EMBL/GenBank/DDBJ databases">
        <authorList>
            <person name="Ploux O."/>
        </authorList>
    </citation>
    <scope>NUCLEOTIDE SEQUENCE</scope>
    <source>
        <tissue evidence="1">Mantle</tissue>
    </source>
</reference>
<name>A0A194AQF0_PINFU</name>
<accession>A0A194AQF0</accession>
<dbReference type="EMBL" id="GELH01000261">
    <property type="protein sequence ID" value="JAS04011.1"/>
    <property type="molecule type" value="Transcribed_RNA"/>
</dbReference>
<evidence type="ECO:0000313" key="1">
    <source>
        <dbReference type="EMBL" id="JAS04011.1"/>
    </source>
</evidence>
<dbReference type="AlphaFoldDB" id="A0A194AQF0"/>
<proteinExistence type="predicted"/>
<organism evidence="1">
    <name type="scientific">Pinctada fucata</name>
    <name type="common">Akoya pearl oyster</name>
    <name type="synonym">Pinctada imbricata fucata</name>
    <dbReference type="NCBI Taxonomy" id="50426"/>
    <lineage>
        <taxon>Eukaryota</taxon>
        <taxon>Metazoa</taxon>
        <taxon>Spiralia</taxon>
        <taxon>Lophotrochozoa</taxon>
        <taxon>Mollusca</taxon>
        <taxon>Bivalvia</taxon>
        <taxon>Autobranchia</taxon>
        <taxon>Pteriomorphia</taxon>
        <taxon>Pterioida</taxon>
        <taxon>Pterioidea</taxon>
        <taxon>Pteriidae</taxon>
        <taxon>Pinctada</taxon>
    </lineage>
</organism>